<name>A0A835MPJ0_9ROSI</name>
<evidence type="ECO:0000313" key="2">
    <source>
        <dbReference type="Proteomes" id="UP000657918"/>
    </source>
</evidence>
<proteinExistence type="predicted"/>
<protein>
    <submittedName>
        <fullName evidence="1">Uncharacterized protein</fullName>
    </submittedName>
</protein>
<accession>A0A835MPJ0</accession>
<keyword evidence="2" id="KW-1185">Reference proteome</keyword>
<organism evidence="1 2">
    <name type="scientific">Salix dunnii</name>
    <dbReference type="NCBI Taxonomy" id="1413687"/>
    <lineage>
        <taxon>Eukaryota</taxon>
        <taxon>Viridiplantae</taxon>
        <taxon>Streptophyta</taxon>
        <taxon>Embryophyta</taxon>
        <taxon>Tracheophyta</taxon>
        <taxon>Spermatophyta</taxon>
        <taxon>Magnoliopsida</taxon>
        <taxon>eudicotyledons</taxon>
        <taxon>Gunneridae</taxon>
        <taxon>Pentapetalae</taxon>
        <taxon>rosids</taxon>
        <taxon>fabids</taxon>
        <taxon>Malpighiales</taxon>
        <taxon>Salicaceae</taxon>
        <taxon>Saliceae</taxon>
        <taxon>Salix</taxon>
    </lineage>
</organism>
<reference evidence="1 2" key="1">
    <citation type="submission" date="2020-10" db="EMBL/GenBank/DDBJ databases">
        <title>Plant Genome Project.</title>
        <authorList>
            <person name="Zhang R.-G."/>
        </authorList>
    </citation>
    <scope>NUCLEOTIDE SEQUENCE [LARGE SCALE GENOMIC DNA]</scope>
    <source>
        <strain evidence="1">FAFU-HL-1</strain>
        <tissue evidence="1">Leaf</tissue>
    </source>
</reference>
<dbReference type="EMBL" id="JADGMS010000016">
    <property type="protein sequence ID" value="KAF9664913.1"/>
    <property type="molecule type" value="Genomic_DNA"/>
</dbReference>
<comment type="caution">
    <text evidence="1">The sequence shown here is derived from an EMBL/GenBank/DDBJ whole genome shotgun (WGS) entry which is preliminary data.</text>
</comment>
<dbReference type="Proteomes" id="UP000657918">
    <property type="component" value="Chromosome 16"/>
</dbReference>
<evidence type="ECO:0000313" key="1">
    <source>
        <dbReference type="EMBL" id="KAF9664913.1"/>
    </source>
</evidence>
<gene>
    <name evidence="1" type="ORF">SADUNF_Sadunf16G0067300</name>
</gene>
<sequence length="112" mass="12632">MSIARNIFLIKSINGGINGGPEHTGNKRVTVTGQHFLLPRCQTDEKSPRIRSVDVTSLDLTSLKNPTSTWKMDMEEEKKKIPLNFRCTFQARRWGRESEGSKSEVIRISGGE</sequence>
<dbReference type="AlphaFoldDB" id="A0A835MPJ0"/>